<keyword evidence="4" id="KW-1133">Transmembrane helix</keyword>
<proteinExistence type="inferred from homology"/>
<protein>
    <submittedName>
        <fullName evidence="6">2-acyl-glycerophospho-ethanolamine acyltransferase</fullName>
    </submittedName>
</protein>
<dbReference type="NCBIfam" id="NF005291">
    <property type="entry name" value="PRK06814.1"/>
    <property type="match status" value="1"/>
</dbReference>
<comment type="similarity">
    <text evidence="1">Belongs to the ATP-dependent AMP-binding enzyme family.</text>
</comment>
<dbReference type="InterPro" id="IPR000873">
    <property type="entry name" value="AMP-dep_synth/lig_dom"/>
</dbReference>
<dbReference type="InterPro" id="IPR042099">
    <property type="entry name" value="ANL_N_sf"/>
</dbReference>
<dbReference type="InterPro" id="IPR011701">
    <property type="entry name" value="MFS"/>
</dbReference>
<dbReference type="Pfam" id="PF13193">
    <property type="entry name" value="AMP-binding_C"/>
    <property type="match status" value="1"/>
</dbReference>
<dbReference type="Pfam" id="PF07690">
    <property type="entry name" value="MFS_1"/>
    <property type="match status" value="1"/>
</dbReference>
<evidence type="ECO:0000256" key="5">
    <source>
        <dbReference type="ARBA" id="ARBA00023136"/>
    </source>
</evidence>
<dbReference type="InterPro" id="IPR025110">
    <property type="entry name" value="AMP-bd_C"/>
</dbReference>
<keyword evidence="5" id="KW-0472">Membrane</keyword>
<dbReference type="Gene3D" id="3.30.300.30">
    <property type="match status" value="1"/>
</dbReference>
<dbReference type="GO" id="GO:0031956">
    <property type="term" value="F:medium-chain fatty acid-CoA ligase activity"/>
    <property type="evidence" value="ECO:0007669"/>
    <property type="project" value="TreeGrafter"/>
</dbReference>
<dbReference type="CDD" id="cd07989">
    <property type="entry name" value="LPLAT_AGPAT-like"/>
    <property type="match status" value="1"/>
</dbReference>
<dbReference type="Pfam" id="PF00501">
    <property type="entry name" value="AMP-binding"/>
    <property type="match status" value="1"/>
</dbReference>
<dbReference type="GO" id="GO:0022857">
    <property type="term" value="F:transmembrane transporter activity"/>
    <property type="evidence" value="ECO:0007669"/>
    <property type="project" value="InterPro"/>
</dbReference>
<sequence>MAAPDLSLLSKRRFGPIFAVQFLGAFNDNLLKFALLFLASFTVFSAEPGKAEMLATVSTGLFILPYFLFSALAGQLADAMDKAWLVRRIKLLEVVIMGLGLLGFWLQSIPVLLLALFLSGLQSTFFGPVKYSILPQHLHRQEIMGGTGLIEAGTFVAILGGQLLAGLIDPWQGGLVALTLAGVGFLASFAVPKAPPVHEGHRIERNIWRGTMQILSIARHGRGVWLAILGISWFFACGAVLVSLFAPLVSGTLMARSGVVTLFLIVFSLFVAIGSLVVNRLLKGEVSAKFVPFSALLLALGLIDLHFSTGGFVPRVADATIGLFIDHPASTRILIDLAVIALAGGMFIVPLYAILQVRSDPEERSRVIAANNIVNAAVTVLLVAIMTGMLAAGVRVPGLIGVLGVMTLGVAVVSIWLLPEYLFKQVVRWMLKTLYRVEVTGLENMPQPGERAVVVVNHLSFLDGVLLGAFLPGKPTFAVHTAIARNLWLKPFFALFEIFPVDPTNPMSAKAMVKAVREGRTLVIFPEGRITVTGALMKVFDGPGMVADKADAPIVPVRLDGPQYSMFSRMKGKVRRRWFPKITIDVLPQRRFAIEGESSARERRAIAGRRLYDEMSGMIFDTTEIDRTLFAALCEARELHGGKAPVVEDVTRNVLSYDRLLAGAGLLGKRLAKGTAPGEAVGLLLPNINGVAAAFFALQGIGRVPAMLNFTVGAANLKSACATAKIRTVVTARAFVEQAKLGDAVAALEGDGIEVRYLEDIAATIGPVEKLWAALTIERLERRHAKLRIAADSPAVILFTSGSEGAPKGVVLTHRNLLANCAQLSARIDFNSSDVVLNALPVFHSFGLTGGTLLPVLNGIKTVLYPSPLHYRIVPALAYDANATILFGTDTFLSGYARMAHGYDFYSIRYIFAGAEKVRDETRRTYAEKFGLRILEGYGATEAAPVIAVNTPMHFQAGSVGRLLPGIEAKLEAVPGIDEGGRLYIRGPNVMAGYYMADAPGTLQPPVEGWHDTGDIVTIDDAGFVTIRGRAKRFAKIGGEMVSLPAVEGYAAKVWPDAESAVVTKPDPKKGEQLVLFTTARDAEPKALQEWGRANGVTELMLPRDIRVVEALPVLGTGKIDYVTLGAMAQA</sequence>
<dbReference type="GO" id="GO:0006631">
    <property type="term" value="P:fatty acid metabolic process"/>
    <property type="evidence" value="ECO:0007669"/>
    <property type="project" value="TreeGrafter"/>
</dbReference>
<evidence type="ECO:0000256" key="3">
    <source>
        <dbReference type="ARBA" id="ARBA00022692"/>
    </source>
</evidence>
<dbReference type="PROSITE" id="PS00455">
    <property type="entry name" value="AMP_BINDING"/>
    <property type="match status" value="1"/>
</dbReference>
<organism evidence="6 7">
    <name type="scientific">Croceicoccus naphthovorans</name>
    <dbReference type="NCBI Taxonomy" id="1348774"/>
    <lineage>
        <taxon>Bacteria</taxon>
        <taxon>Pseudomonadati</taxon>
        <taxon>Pseudomonadota</taxon>
        <taxon>Alphaproteobacteria</taxon>
        <taxon>Sphingomonadales</taxon>
        <taxon>Erythrobacteraceae</taxon>
        <taxon>Croceicoccus</taxon>
    </lineage>
</organism>
<gene>
    <name evidence="6" type="ORF">AB433_05175</name>
</gene>
<dbReference type="SMART" id="SM00563">
    <property type="entry name" value="PlsC"/>
    <property type="match status" value="1"/>
</dbReference>
<dbReference type="InterPro" id="IPR002123">
    <property type="entry name" value="Plipid/glycerol_acylTrfase"/>
</dbReference>
<dbReference type="PATRIC" id="fig|1348774.3.peg.1085"/>
<dbReference type="EMBL" id="CP011770">
    <property type="protein sequence ID" value="AKM09510.1"/>
    <property type="molecule type" value="Genomic_DNA"/>
</dbReference>
<dbReference type="Pfam" id="PF01553">
    <property type="entry name" value="Acyltransferase"/>
    <property type="match status" value="1"/>
</dbReference>
<keyword evidence="6" id="KW-0808">Transferase</keyword>
<accession>A0A0G3XD52</accession>
<dbReference type="KEGG" id="cna:AB433_05175"/>
<keyword evidence="6" id="KW-0012">Acyltransferase</keyword>
<dbReference type="SUPFAM" id="SSF56801">
    <property type="entry name" value="Acetyl-CoA synthetase-like"/>
    <property type="match status" value="1"/>
</dbReference>
<dbReference type="STRING" id="1348774.AB433_05175"/>
<dbReference type="Gene3D" id="1.20.1250.20">
    <property type="entry name" value="MFS general substrate transporter like domains"/>
    <property type="match status" value="1"/>
</dbReference>
<name>A0A0G3XD52_9SPHN</name>
<evidence type="ECO:0000256" key="4">
    <source>
        <dbReference type="ARBA" id="ARBA00022989"/>
    </source>
</evidence>
<dbReference type="InterPro" id="IPR045851">
    <property type="entry name" value="AMP-bd_C_sf"/>
</dbReference>
<dbReference type="SUPFAM" id="SSF69593">
    <property type="entry name" value="Glycerol-3-phosphate (1)-acyltransferase"/>
    <property type="match status" value="1"/>
</dbReference>
<dbReference type="PANTHER" id="PTHR43201:SF5">
    <property type="entry name" value="MEDIUM-CHAIN ACYL-COA LIGASE ACSF2, MITOCHONDRIAL"/>
    <property type="match status" value="1"/>
</dbReference>
<keyword evidence="2" id="KW-0436">Ligase</keyword>
<dbReference type="RefSeq" id="WP_047820198.1">
    <property type="nucleotide sequence ID" value="NZ_CP011770.1"/>
</dbReference>
<dbReference type="InterPro" id="IPR020845">
    <property type="entry name" value="AMP-binding_CS"/>
</dbReference>
<keyword evidence="3" id="KW-0812">Transmembrane</keyword>
<dbReference type="GO" id="GO:0016746">
    <property type="term" value="F:acyltransferase activity"/>
    <property type="evidence" value="ECO:0007669"/>
    <property type="project" value="UniProtKB-KW"/>
</dbReference>
<dbReference type="CDD" id="cd06173">
    <property type="entry name" value="MFS_MefA_like"/>
    <property type="match status" value="1"/>
</dbReference>
<dbReference type="InterPro" id="IPR036259">
    <property type="entry name" value="MFS_trans_sf"/>
</dbReference>
<keyword evidence="7" id="KW-1185">Reference proteome</keyword>
<dbReference type="SUPFAM" id="SSF103473">
    <property type="entry name" value="MFS general substrate transporter"/>
    <property type="match status" value="1"/>
</dbReference>
<evidence type="ECO:0000313" key="6">
    <source>
        <dbReference type="EMBL" id="AKM09510.1"/>
    </source>
</evidence>
<evidence type="ECO:0000256" key="1">
    <source>
        <dbReference type="ARBA" id="ARBA00006432"/>
    </source>
</evidence>
<dbReference type="PANTHER" id="PTHR43201">
    <property type="entry name" value="ACYL-COA SYNTHETASE"/>
    <property type="match status" value="1"/>
</dbReference>
<evidence type="ECO:0000313" key="7">
    <source>
        <dbReference type="Proteomes" id="UP000035287"/>
    </source>
</evidence>
<dbReference type="Proteomes" id="UP000035287">
    <property type="component" value="Chromosome"/>
</dbReference>
<evidence type="ECO:0000256" key="2">
    <source>
        <dbReference type="ARBA" id="ARBA00022598"/>
    </source>
</evidence>
<dbReference type="Gene3D" id="3.40.50.12780">
    <property type="entry name" value="N-terminal domain of ligase-like"/>
    <property type="match status" value="1"/>
</dbReference>
<dbReference type="AlphaFoldDB" id="A0A0G3XD52"/>
<reference evidence="6 7" key="1">
    <citation type="submission" date="2015-06" db="EMBL/GenBank/DDBJ databases">
        <authorList>
            <person name="Zeng Y."/>
            <person name="Huang Y."/>
        </authorList>
    </citation>
    <scope>NUCLEOTIDE SEQUENCE [LARGE SCALE GENOMIC DNA]</scope>
    <source>
        <strain evidence="6 7">PQ-2</strain>
    </source>
</reference>